<dbReference type="PANTHER" id="PTHR43394">
    <property type="entry name" value="ATP-DEPENDENT PERMEASE MDL1, MITOCHONDRIAL"/>
    <property type="match status" value="1"/>
</dbReference>
<dbReference type="EMBL" id="JAEEGC010000046">
    <property type="protein sequence ID" value="MBV7273473.1"/>
    <property type="molecule type" value="Genomic_DNA"/>
</dbReference>
<dbReference type="GO" id="GO:0015421">
    <property type="term" value="F:ABC-type oligopeptide transporter activity"/>
    <property type="evidence" value="ECO:0007669"/>
    <property type="project" value="TreeGrafter"/>
</dbReference>
<evidence type="ECO:0000256" key="8">
    <source>
        <dbReference type="ARBA" id="ARBA00023136"/>
    </source>
</evidence>
<proteinExistence type="predicted"/>
<dbReference type="PANTHER" id="PTHR43394:SF1">
    <property type="entry name" value="ATP-BINDING CASSETTE SUB-FAMILY B MEMBER 10, MITOCHONDRIAL"/>
    <property type="match status" value="1"/>
</dbReference>
<keyword evidence="8 9" id="KW-0472">Membrane</keyword>
<evidence type="ECO:0000256" key="5">
    <source>
        <dbReference type="ARBA" id="ARBA00022741"/>
    </source>
</evidence>
<dbReference type="CDD" id="cd18548">
    <property type="entry name" value="ABC_6TM_Tm287_like"/>
    <property type="match status" value="1"/>
</dbReference>
<evidence type="ECO:0000256" key="9">
    <source>
        <dbReference type="SAM" id="Phobius"/>
    </source>
</evidence>
<dbReference type="AlphaFoldDB" id="A0A949TVZ6"/>
<dbReference type="GO" id="GO:0005524">
    <property type="term" value="F:ATP binding"/>
    <property type="evidence" value="ECO:0007669"/>
    <property type="project" value="UniProtKB-KW"/>
</dbReference>
<gene>
    <name evidence="12" type="ORF">I6U48_11195</name>
</gene>
<protein>
    <submittedName>
        <fullName evidence="12">ABC transporter ATP-binding protein</fullName>
    </submittedName>
</protein>
<dbReference type="PROSITE" id="PS50929">
    <property type="entry name" value="ABC_TM1F"/>
    <property type="match status" value="1"/>
</dbReference>
<evidence type="ECO:0000259" key="11">
    <source>
        <dbReference type="PROSITE" id="PS50929"/>
    </source>
</evidence>
<comment type="caution">
    <text evidence="12">The sequence shown here is derived from an EMBL/GenBank/DDBJ whole genome shotgun (WGS) entry which is preliminary data.</text>
</comment>
<evidence type="ECO:0000256" key="2">
    <source>
        <dbReference type="ARBA" id="ARBA00022448"/>
    </source>
</evidence>
<accession>A0A949TVZ6</accession>
<evidence type="ECO:0000256" key="7">
    <source>
        <dbReference type="ARBA" id="ARBA00022989"/>
    </source>
</evidence>
<reference evidence="12" key="1">
    <citation type="submission" date="2020-12" db="EMBL/GenBank/DDBJ databases">
        <title>Clostridium thailandense sp. nov., a novel acetogenic bacterium isolated from peat land soil in Thailand.</title>
        <authorList>
            <person name="Chaikitkaew S."/>
            <person name="Birkeland N.K."/>
        </authorList>
    </citation>
    <scope>NUCLEOTIDE SEQUENCE</scope>
    <source>
        <strain evidence="12">PL3</strain>
    </source>
</reference>
<dbReference type="InterPro" id="IPR003593">
    <property type="entry name" value="AAA+_ATPase"/>
</dbReference>
<dbReference type="Proteomes" id="UP000694308">
    <property type="component" value="Unassembled WGS sequence"/>
</dbReference>
<keyword evidence="6 12" id="KW-0067">ATP-binding</keyword>
<keyword evidence="4 9" id="KW-0812">Transmembrane</keyword>
<evidence type="ECO:0000313" key="13">
    <source>
        <dbReference type="Proteomes" id="UP000694308"/>
    </source>
</evidence>
<feature type="transmembrane region" description="Helical" evidence="9">
    <location>
        <begin position="124"/>
        <end position="143"/>
    </location>
</feature>
<keyword evidence="2" id="KW-0813">Transport</keyword>
<feature type="transmembrane region" description="Helical" evidence="9">
    <location>
        <begin position="43"/>
        <end position="67"/>
    </location>
</feature>
<keyword evidence="13" id="KW-1185">Reference proteome</keyword>
<keyword evidence="5" id="KW-0547">Nucleotide-binding</keyword>
<dbReference type="PROSITE" id="PS50893">
    <property type="entry name" value="ABC_TRANSPORTER_2"/>
    <property type="match status" value="1"/>
</dbReference>
<dbReference type="Pfam" id="PF00664">
    <property type="entry name" value="ABC_membrane"/>
    <property type="match status" value="1"/>
</dbReference>
<organism evidence="12 13">
    <name type="scientific">Clostridium thailandense</name>
    <dbReference type="NCBI Taxonomy" id="2794346"/>
    <lineage>
        <taxon>Bacteria</taxon>
        <taxon>Bacillati</taxon>
        <taxon>Bacillota</taxon>
        <taxon>Clostridia</taxon>
        <taxon>Eubacteriales</taxon>
        <taxon>Clostridiaceae</taxon>
        <taxon>Clostridium</taxon>
    </lineage>
</organism>
<dbReference type="InterPro" id="IPR011527">
    <property type="entry name" value="ABC1_TM_dom"/>
</dbReference>
<dbReference type="GO" id="GO:0005886">
    <property type="term" value="C:plasma membrane"/>
    <property type="evidence" value="ECO:0007669"/>
    <property type="project" value="UniProtKB-SubCell"/>
</dbReference>
<dbReference type="Pfam" id="PF00005">
    <property type="entry name" value="ABC_tran"/>
    <property type="match status" value="1"/>
</dbReference>
<evidence type="ECO:0000313" key="12">
    <source>
        <dbReference type="EMBL" id="MBV7273473.1"/>
    </source>
</evidence>
<dbReference type="PROSITE" id="PS00211">
    <property type="entry name" value="ABC_TRANSPORTER_1"/>
    <property type="match status" value="1"/>
</dbReference>
<name>A0A949TVZ6_9CLOT</name>
<feature type="transmembrane region" description="Helical" evidence="9">
    <location>
        <begin position="226"/>
        <end position="248"/>
    </location>
</feature>
<dbReference type="FunFam" id="3.40.50.300:FF:000854">
    <property type="entry name" value="Multidrug ABC transporter ATP-binding protein"/>
    <property type="match status" value="1"/>
</dbReference>
<evidence type="ECO:0000259" key="10">
    <source>
        <dbReference type="PROSITE" id="PS50893"/>
    </source>
</evidence>
<sequence>MSKINLTAAIVFLVLQVLCDLYLPNLTADIVNNGIMTGKISYIFSQGGIMILVSIAGLLSAEINTYVSSKLSYKLARGLRSDIFQKVQNFSNHEFDKIGTVSLITRNINDVTQVQNLIEMVLKFLTMAPIYLFGGIIMTYRLSPSLSKIFIIAIPIIIVIYFGVLYFSTPLFEKLQNKIDTLNLIFREGLTGIKVIHAFNKEKWEYDRYQKVNDDYKSISIKVNTLVGTLLPAITLIMSFVGIAIIWIGGHYAVHGGVKVGTILAVITYSTQILMSLTMLINVVSSIPRGQTSAKRINEILEMNSLTDDPKENGIFLKENSKISLEFKDVSFRFKGAKQNALENINLSIKQGQTLAIIGSTGSGKSTLINLISRFYDAVSGAVLVNGIDVRNIQKESLHKVVSFVPQKSTLFFGTLRDNMKLGNSNATDLEILEALSLSQAIEFVEKLDKDLDSNVEKNGGNFSGGQKQRLCIARALLKKADIYIFDDSLSALDFKTDFKIREAIRKQMTDKITVIVAQRISTVMHADQIAVLSEGKIVGLGSHEYLKKTNKVYQEILASQFEKEDLICEIKR</sequence>
<evidence type="ECO:0000256" key="3">
    <source>
        <dbReference type="ARBA" id="ARBA00022475"/>
    </source>
</evidence>
<dbReference type="InterPro" id="IPR017871">
    <property type="entry name" value="ABC_transporter-like_CS"/>
</dbReference>
<evidence type="ECO:0000256" key="4">
    <source>
        <dbReference type="ARBA" id="ARBA00022692"/>
    </source>
</evidence>
<keyword evidence="3" id="KW-1003">Cell membrane</keyword>
<dbReference type="InterPro" id="IPR039421">
    <property type="entry name" value="Type_1_exporter"/>
</dbReference>
<feature type="domain" description="ABC transmembrane type-1" evidence="11">
    <location>
        <begin position="8"/>
        <end position="289"/>
    </location>
</feature>
<dbReference type="GO" id="GO:0016887">
    <property type="term" value="F:ATP hydrolysis activity"/>
    <property type="evidence" value="ECO:0007669"/>
    <property type="project" value="InterPro"/>
</dbReference>
<comment type="subcellular location">
    <subcellularLocation>
        <location evidence="1">Cell membrane</location>
        <topology evidence="1">Multi-pass membrane protein</topology>
    </subcellularLocation>
</comment>
<dbReference type="SMART" id="SM00382">
    <property type="entry name" value="AAA"/>
    <property type="match status" value="1"/>
</dbReference>
<evidence type="ECO:0000256" key="6">
    <source>
        <dbReference type="ARBA" id="ARBA00022840"/>
    </source>
</evidence>
<dbReference type="InterPro" id="IPR003439">
    <property type="entry name" value="ABC_transporter-like_ATP-bd"/>
</dbReference>
<keyword evidence="7 9" id="KW-1133">Transmembrane helix</keyword>
<evidence type="ECO:0000256" key="1">
    <source>
        <dbReference type="ARBA" id="ARBA00004651"/>
    </source>
</evidence>
<feature type="domain" description="ABC transporter" evidence="10">
    <location>
        <begin position="325"/>
        <end position="560"/>
    </location>
</feature>
<feature type="transmembrane region" description="Helical" evidence="9">
    <location>
        <begin position="260"/>
        <end position="284"/>
    </location>
</feature>
<feature type="transmembrane region" description="Helical" evidence="9">
    <location>
        <begin position="149"/>
        <end position="168"/>
    </location>
</feature>